<dbReference type="SUPFAM" id="SSF53098">
    <property type="entry name" value="Ribonuclease H-like"/>
    <property type="match status" value="1"/>
</dbReference>
<evidence type="ECO:0000259" key="16">
    <source>
        <dbReference type="PROSITE" id="PS51785"/>
    </source>
</evidence>
<dbReference type="InterPro" id="IPR038649">
    <property type="entry name" value="EXOI_SH3_sf"/>
</dbReference>
<evidence type="ECO:0000256" key="8">
    <source>
        <dbReference type="ARBA" id="ARBA00022801"/>
    </source>
</evidence>
<keyword evidence="7 14" id="KW-0227">DNA damage</keyword>
<comment type="catalytic activity">
    <reaction evidence="1 14">
        <text>Exonucleolytic cleavage in the 3'- to 5'-direction to yield nucleoside 5'-phosphates.</text>
        <dbReference type="EC" id="3.1.11.1"/>
    </reaction>
</comment>
<dbReference type="InterPro" id="IPR013520">
    <property type="entry name" value="Ribonucl_H"/>
</dbReference>
<comment type="subunit">
    <text evidence="13">Monomer. Interacts with ssb (via C-terminus); this interaction stimulates the exonuclease activity by recruiting the enzyme to its substrate.</text>
</comment>
<evidence type="ECO:0000256" key="6">
    <source>
        <dbReference type="ARBA" id="ARBA00022723"/>
    </source>
</evidence>
<protein>
    <recommendedName>
        <fullName evidence="4 14">Exodeoxyribonuclease I</fullName>
        <ecNumber evidence="3 14">3.1.11.1</ecNumber>
    </recommendedName>
</protein>
<evidence type="ECO:0000256" key="3">
    <source>
        <dbReference type="ARBA" id="ARBA00012108"/>
    </source>
</evidence>
<dbReference type="InterPro" id="IPR058561">
    <property type="entry name" value="Exonuc_1_C"/>
</dbReference>
<sequence>MSFLFYDLETFGINPQWHRIAQFAAIRTDDDLNDTGETHDLLIRPATDCLPSPMACAITRTSPWQHWEHGLPEAEAALHIADAMAVANTCSLGHNTYGFDDGMVRNLLYRNFLPIYDREWRNGNTRFDTINALRAAYALRPDGIEWPSNADGNVHFRLEALAEANDVRVGDAHEALSDVRATIGMARLLRKSQPRLWDYLLTLRNKHKVRELLSGEPPEILVGIQGQFGLRSFSAAPLLPLFADESDANKYYVLNLHEDPAELMAWIQAPKDLPWPRMLRRLSINEAPPLFPLRQTRDDELQRLGWYRAAISASAAQLSADLDTNALFMALRAVRRGFDPVDDVDGAIFAGFFTPPAEAFRSKVRRTPPDQLGTLPDSSELDPRLPTLLFRFRARNYPDTLSASEREQWLAHCRKNLLDPESPVGHAKFVQELTEARTQFADDAEVQRVLDETERFAEMLLELVSGV</sequence>
<evidence type="ECO:0000256" key="13">
    <source>
        <dbReference type="ARBA" id="ARBA00046792"/>
    </source>
</evidence>
<dbReference type="PROSITE" id="PS51785">
    <property type="entry name" value="EXOI_C"/>
    <property type="match status" value="1"/>
</dbReference>
<dbReference type="NCBIfam" id="NF008746">
    <property type="entry name" value="PRK11779.1"/>
    <property type="match status" value="1"/>
</dbReference>
<proteinExistence type="predicted"/>
<keyword evidence="18" id="KW-1185">Reference proteome</keyword>
<evidence type="ECO:0000256" key="11">
    <source>
        <dbReference type="ARBA" id="ARBA00023125"/>
    </source>
</evidence>
<dbReference type="EMBL" id="JAZHBO010000002">
    <property type="protein sequence ID" value="MEF2156022.1"/>
    <property type="molecule type" value="Genomic_DNA"/>
</dbReference>
<feature type="domain" description="ExoI SH3-like" evidence="15">
    <location>
        <begin position="194"/>
        <end position="339"/>
    </location>
</feature>
<feature type="domain" description="ExoI C-terminal" evidence="16">
    <location>
        <begin position="339"/>
        <end position="461"/>
    </location>
</feature>
<dbReference type="Pfam" id="PF26016">
    <property type="entry name" value="ExoI_C"/>
    <property type="match status" value="1"/>
</dbReference>
<keyword evidence="12 14" id="KW-0234">DNA repair</keyword>
<evidence type="ECO:0000313" key="17">
    <source>
        <dbReference type="EMBL" id="MEF2156022.1"/>
    </source>
</evidence>
<keyword evidence="10" id="KW-0460">Magnesium</keyword>
<accession>A0ABU7V2G4</accession>
<evidence type="ECO:0000256" key="5">
    <source>
        <dbReference type="ARBA" id="ARBA00022722"/>
    </source>
</evidence>
<dbReference type="GO" id="GO:0008310">
    <property type="term" value="F:single-stranded DNA 3'-5' DNA exonuclease activity"/>
    <property type="evidence" value="ECO:0007669"/>
    <property type="project" value="UniProtKB-EC"/>
</dbReference>
<comment type="cofactor">
    <cofactor evidence="2">
        <name>Mg(2+)</name>
        <dbReference type="ChEBI" id="CHEBI:18420"/>
    </cofactor>
</comment>
<evidence type="ECO:0000256" key="7">
    <source>
        <dbReference type="ARBA" id="ARBA00022763"/>
    </source>
</evidence>
<dbReference type="Gene3D" id="1.20.1280.70">
    <property type="entry name" value="Exonuclease ExoI, domain 3"/>
    <property type="match status" value="1"/>
</dbReference>
<keyword evidence="9 14" id="KW-0269">Exonuclease</keyword>
<dbReference type="InterPro" id="IPR012337">
    <property type="entry name" value="RNaseH-like_sf"/>
</dbReference>
<evidence type="ECO:0000256" key="4">
    <source>
        <dbReference type="ARBA" id="ARBA00019900"/>
    </source>
</evidence>
<reference evidence="17 18" key="1">
    <citation type="submission" date="2024-01" db="EMBL/GenBank/DDBJ databases">
        <title>Novel species of the genus Luteimonas isolated from rivers.</title>
        <authorList>
            <person name="Lu H."/>
        </authorList>
    </citation>
    <scope>NUCLEOTIDE SEQUENCE [LARGE SCALE GENOMIC DNA]</scope>
    <source>
        <strain evidence="17 18">FXH3W</strain>
    </source>
</reference>
<gene>
    <name evidence="17" type="primary">sbcB</name>
    <name evidence="17" type="ORF">V3390_07235</name>
</gene>
<organism evidence="17 18">
    <name type="scientific">Aquilutibacter rugosus</name>
    <dbReference type="NCBI Taxonomy" id="3115820"/>
    <lineage>
        <taxon>Bacteria</taxon>
        <taxon>Pseudomonadati</taxon>
        <taxon>Pseudomonadota</taxon>
        <taxon>Gammaproteobacteria</taxon>
        <taxon>Lysobacterales</taxon>
        <taxon>Lysobacteraceae</taxon>
        <taxon>Aquilutibacter</taxon>
    </lineage>
</organism>
<dbReference type="EC" id="3.1.11.1" evidence="3 14"/>
<dbReference type="InterPro" id="IPR036397">
    <property type="entry name" value="RNaseH_sf"/>
</dbReference>
<keyword evidence="6" id="KW-0479">Metal-binding</keyword>
<evidence type="ECO:0000256" key="2">
    <source>
        <dbReference type="ARBA" id="ARBA00001946"/>
    </source>
</evidence>
<name>A0ABU7V2G4_9GAMM</name>
<dbReference type="InterPro" id="IPR013620">
    <property type="entry name" value="Exonuc_1_SH3"/>
</dbReference>
<evidence type="ECO:0000256" key="14">
    <source>
        <dbReference type="PIRNR" id="PIRNR000977"/>
    </source>
</evidence>
<dbReference type="Pfam" id="PF08411">
    <property type="entry name" value="ExoI_SH3"/>
    <property type="match status" value="1"/>
</dbReference>
<dbReference type="Gene3D" id="3.30.1520.20">
    <property type="entry name" value="Exonuclease ExoI, domain 2"/>
    <property type="match status" value="1"/>
</dbReference>
<evidence type="ECO:0000256" key="9">
    <source>
        <dbReference type="ARBA" id="ARBA00022839"/>
    </source>
</evidence>
<evidence type="ECO:0000259" key="15">
    <source>
        <dbReference type="PROSITE" id="PS51784"/>
    </source>
</evidence>
<dbReference type="PROSITE" id="PS51784">
    <property type="entry name" value="EXOI_SH3"/>
    <property type="match status" value="1"/>
</dbReference>
<dbReference type="Proteomes" id="UP001356170">
    <property type="component" value="Unassembled WGS sequence"/>
</dbReference>
<dbReference type="SMART" id="SM00479">
    <property type="entry name" value="EXOIII"/>
    <property type="match status" value="1"/>
</dbReference>
<dbReference type="Gene3D" id="3.30.420.10">
    <property type="entry name" value="Ribonuclease H-like superfamily/Ribonuclease H"/>
    <property type="match status" value="1"/>
</dbReference>
<evidence type="ECO:0000313" key="18">
    <source>
        <dbReference type="Proteomes" id="UP001356170"/>
    </source>
</evidence>
<dbReference type="PIRSF" id="PIRSF000977">
    <property type="entry name" value="Exodeoxyribonuclease_I"/>
    <property type="match status" value="1"/>
</dbReference>
<keyword evidence="5 14" id="KW-0540">Nuclease</keyword>
<dbReference type="CDD" id="cd06138">
    <property type="entry name" value="ExoI_N"/>
    <property type="match status" value="1"/>
</dbReference>
<keyword evidence="11" id="KW-0238">DNA-binding</keyword>
<evidence type="ECO:0000256" key="10">
    <source>
        <dbReference type="ARBA" id="ARBA00022842"/>
    </source>
</evidence>
<dbReference type="InterPro" id="IPR034747">
    <property type="entry name" value="EXOI_SH3"/>
</dbReference>
<dbReference type="Pfam" id="PF00929">
    <property type="entry name" value="RNase_T"/>
    <property type="match status" value="1"/>
</dbReference>
<dbReference type="InterPro" id="IPR023607">
    <property type="entry name" value="Exodeoxyribonuclease_I"/>
</dbReference>
<evidence type="ECO:0000256" key="12">
    <source>
        <dbReference type="ARBA" id="ARBA00023204"/>
    </source>
</evidence>
<comment type="caution">
    <text evidence="17">The sequence shown here is derived from an EMBL/GenBank/DDBJ whole genome shotgun (WGS) entry which is preliminary data.</text>
</comment>
<keyword evidence="8 14" id="KW-0378">Hydrolase</keyword>
<evidence type="ECO:0000256" key="1">
    <source>
        <dbReference type="ARBA" id="ARBA00000563"/>
    </source>
</evidence>
<dbReference type="RefSeq" id="WP_331703951.1">
    <property type="nucleotide sequence ID" value="NZ_JAZHBO010000002.1"/>
</dbReference>